<dbReference type="RefSeq" id="WP_154445919.1">
    <property type="nucleotide sequence ID" value="NZ_WIND01000004.1"/>
</dbReference>
<organism evidence="3 4">
    <name type="scientific">Halovulum marinum</name>
    <dbReference type="NCBI Taxonomy" id="2662447"/>
    <lineage>
        <taxon>Bacteria</taxon>
        <taxon>Pseudomonadati</taxon>
        <taxon>Pseudomonadota</taxon>
        <taxon>Alphaproteobacteria</taxon>
        <taxon>Rhodobacterales</taxon>
        <taxon>Paracoccaceae</taxon>
        <taxon>Halovulum</taxon>
    </lineage>
</organism>
<sequence>MPEPLLTPGVYGLPPGVDFAAEVLAGLRARTAGLPAEDCARIELWVNTERARRRLLALLEDRPVGLPPRIRALSELVDDAAGLPPVMPPLKRRLELARLVRALIAAAPDTAGRAAAYPLAEGLAELLSEMHIEGVAFGAVAGLDAPDDAGHWQRALSFLRLIRDVLEAPEAAGADPDRRMVLAMAARAARWAAAPPRHPVLVAGSTGSRGATAGFMRTVAALPQGAVILPGLDVDLPRQVWQRLDDPRHAADHPQFGLAAFCRDSGLEPWALPRWTDTPPPSPPRAALLSLALRPAPVTDQWLAEGPGLTPTLGAATAGLTLLEAADPQAEAQAVALILREAVADGVPAALVTPDRTLARRVTAALDRWGIVPDDSAGRPLDLTPPGTFLRLCAQLLTAPPDPVTLAALLKHPLCAAGQGARGAHLEQVGPLELKVLRDGGPVVTPQVLRAWADRGDAARRAWIDWLAPLLAPPLRDPAPLRTLVERHLALATALAAGPGGADPGPLWQQDAGRKAEAAMADLLEHAEAGGALEPGEYPALLRGVLAGVSVPPAPYRSHPGVAIWGTLEARTQSAPLTILGGLNEGIWPRLPRPDPWLSRDMRAASGLPLPERQIGLSAHDFQQAVGRPRVVLSRALRDGEAPTVPARWLLRLTNLAEGLDPGGAVPAMRARGARYLDIAARLDDAPRLPPAPRPAPRPPGQAFPESLSVTRIETLVRDPYALYAANILRLKPLPPLARAADALLRGISLHAVMARFLDETRAALPADAAALLTRLAAQEMAAAVPWPASRVIWRQRLAGIAPWLAETETARRAVASPWLHEELGEVAVTPLPRPFRLRAQADRVDRDESGAVAIYDYKTGNLPSRNEAAQFNQQLPLEAGIALRGGFRGHLPRAVAALQLIGLKGQELDFACDTDSLNETWDRFREMVAAYQSGELPYPARLRPRLLRDSGDYDQLARRGEWADGDPWTAEDVA</sequence>
<dbReference type="SUPFAM" id="SSF52540">
    <property type="entry name" value="P-loop containing nucleoside triphosphate hydrolases"/>
    <property type="match status" value="1"/>
</dbReference>
<feature type="region of interest" description="Disordered" evidence="1">
    <location>
        <begin position="685"/>
        <end position="705"/>
    </location>
</feature>
<dbReference type="AlphaFoldDB" id="A0A6L5YZY8"/>
<comment type="caution">
    <text evidence="3">The sequence shown here is derived from an EMBL/GenBank/DDBJ whole genome shotgun (WGS) entry which is preliminary data.</text>
</comment>
<protein>
    <submittedName>
        <fullName evidence="3">Double-strand break repair protein AddB</fullName>
    </submittedName>
</protein>
<evidence type="ECO:0000313" key="3">
    <source>
        <dbReference type="EMBL" id="MSU89432.1"/>
    </source>
</evidence>
<evidence type="ECO:0000313" key="4">
    <source>
        <dbReference type="Proteomes" id="UP000474957"/>
    </source>
</evidence>
<accession>A0A6L5YZY8</accession>
<name>A0A6L5YZY8_9RHOB</name>
<dbReference type="InterPro" id="IPR014153">
    <property type="entry name" value="Ds_break_AddB"/>
</dbReference>
<feature type="domain" description="PD-(D/E)XK endonuclease-like" evidence="2">
    <location>
        <begin position="707"/>
        <end position="903"/>
    </location>
</feature>
<gene>
    <name evidence="3" type="primary">addB</name>
    <name evidence="3" type="ORF">GE300_07360</name>
</gene>
<dbReference type="NCBIfam" id="TIGR02786">
    <property type="entry name" value="addB_alphas"/>
    <property type="match status" value="1"/>
</dbReference>
<dbReference type="InterPro" id="IPR027417">
    <property type="entry name" value="P-loop_NTPase"/>
</dbReference>
<reference evidence="3 4" key="1">
    <citation type="submission" date="2019-10" db="EMBL/GenBank/DDBJ databases">
        <title>Cognatihalovulum marinum gen. nov. sp. nov., a new member of the family Rhodobacteraceae isolated from deep seawater of the Northwest Indian Ocean.</title>
        <authorList>
            <person name="Ruan C."/>
            <person name="Wang J."/>
            <person name="Zheng X."/>
            <person name="Song L."/>
            <person name="Zhu Y."/>
            <person name="Huang Y."/>
            <person name="Lu Z."/>
            <person name="Du W."/>
            <person name="Huang L."/>
            <person name="Dai X."/>
        </authorList>
    </citation>
    <scope>NUCLEOTIDE SEQUENCE [LARGE SCALE GENOMIC DNA]</scope>
    <source>
        <strain evidence="3 4">2CG4</strain>
    </source>
</reference>
<feature type="compositionally biased region" description="Pro residues" evidence="1">
    <location>
        <begin position="688"/>
        <end position="702"/>
    </location>
</feature>
<dbReference type="Proteomes" id="UP000474957">
    <property type="component" value="Unassembled WGS sequence"/>
</dbReference>
<keyword evidence="4" id="KW-1185">Reference proteome</keyword>
<evidence type="ECO:0000256" key="1">
    <source>
        <dbReference type="SAM" id="MobiDB-lite"/>
    </source>
</evidence>
<evidence type="ECO:0000259" key="2">
    <source>
        <dbReference type="Pfam" id="PF12705"/>
    </source>
</evidence>
<dbReference type="InterPro" id="IPR038726">
    <property type="entry name" value="PDDEXK_AddAB-type"/>
</dbReference>
<dbReference type="EMBL" id="WIND01000004">
    <property type="protein sequence ID" value="MSU89432.1"/>
    <property type="molecule type" value="Genomic_DNA"/>
</dbReference>
<dbReference type="Pfam" id="PF12705">
    <property type="entry name" value="PDDEXK_1"/>
    <property type="match status" value="1"/>
</dbReference>
<proteinExistence type="predicted"/>